<keyword evidence="2 3" id="KW-0802">TPR repeat</keyword>
<evidence type="ECO:0000313" key="7">
    <source>
        <dbReference type="Proteomes" id="UP000383932"/>
    </source>
</evidence>
<keyword evidence="1" id="KW-0677">Repeat</keyword>
<name>A0A5N5QBD8_9AGAM</name>
<accession>A0A5N5QBD8</accession>
<feature type="domain" description="CHAT" evidence="5">
    <location>
        <begin position="1256"/>
        <end position="1537"/>
    </location>
</feature>
<protein>
    <submittedName>
        <fullName evidence="6">Aromatic di-alanine and TPR containing protein</fullName>
    </submittedName>
</protein>
<evidence type="ECO:0000256" key="1">
    <source>
        <dbReference type="ARBA" id="ARBA00022737"/>
    </source>
</evidence>
<dbReference type="PANTHER" id="PTHR44943">
    <property type="entry name" value="CELLULOSE SYNTHASE OPERON PROTEIN C"/>
    <property type="match status" value="1"/>
</dbReference>
<evidence type="ECO:0000256" key="4">
    <source>
        <dbReference type="SAM" id="MobiDB-lite"/>
    </source>
</evidence>
<feature type="region of interest" description="Disordered" evidence="4">
    <location>
        <begin position="1221"/>
        <end position="1248"/>
    </location>
</feature>
<dbReference type="Proteomes" id="UP000383932">
    <property type="component" value="Unassembled WGS sequence"/>
</dbReference>
<comment type="caution">
    <text evidence="6">The sequence shown here is derived from an EMBL/GenBank/DDBJ whole genome shotgun (WGS) entry which is preliminary data.</text>
</comment>
<evidence type="ECO:0000256" key="3">
    <source>
        <dbReference type="PROSITE-ProRule" id="PRU00339"/>
    </source>
</evidence>
<dbReference type="PANTHER" id="PTHR44943:SF4">
    <property type="entry name" value="TPR REPEAT-CONTAINING PROTEIN MJ0798"/>
    <property type="match status" value="1"/>
</dbReference>
<evidence type="ECO:0000313" key="6">
    <source>
        <dbReference type="EMBL" id="KAB5589055.1"/>
    </source>
</evidence>
<sequence length="1538" mass="174528">MSSRADRSEARAERKVARAERMATRREAAHRRKEWGTAMCEKLWGLQKELINTYKYDRGGEVVLGKIEAALDELEEKDLPTGDFDDDPWDRLLRLIQAVAHTLSFYDGSKRECLRCINLELRYLELAVKWAQQNSQVAEILDFIGDAYSRRYQLLNRLEDIDKAIDCHCRAMSLLPKGDEKILEHLKMLSLKYSNRYIHSARADNASADKAIECLDQLVSLTPKGHEDLSSHLESLDLIQRVRFEPIGKLEDLDRAIERHSKVLLLMPEADTRLPSLLNILGQWYQSRFEHFGKLEDIDKAIEYASRAVSLTPEADESMTSCLHHLGASHQTRFDRLGTVEDLSKVIECHSRIVSLLSESDRLMSPMLRALSISYQDRYKLLSEIEDVDRAIECLSQVISLAPLDVSLWLKELGRSYLMRFMRLDQAEDIDKAIEYYSRSISLMDEGGSDMLERLDILATLYHSRYLRLDKVEDIEEAIKLYSRALSLTPKGHAKRYSRLDCLGSSHKSRFRGLQKIEDINLAVEYQTQAISAVPESNERLPMLLSSLGSSYLIRSMDLDQAADIEKAIEYYSRVISLAREGDTCMALWQNSLGLAYNRRFKKFGVVQDIDWAIEYQSQAISITPEGHPHLVVWLDSLGDSYFRRFEQLGEVEDINKSIEYRSRMVSLMPEDDDNMHLKLADLGISHRTRFQRLGKLEDLGQAIEYHSQAVLMKPKKNPEMAIRYLDIGNTYVDRFGYFGKLEDIDKAIGYHLQAISLASEGDRCMPVLLFNLGTSHQSRFSLLDTMEDLEKAIKYKLRAQVLAHLAPQSDQPKFLSSLGSSYRARFDKLGNLEDIDKAIEYQTRANLLTPEGHAFKPGVLGSLGSSHQRRFEKLGPKNVKDIEIAIEHQSRMMSIAPEGHAMMPSWLGSLGTSYRIRFEHIRNVDDINKAIDFESRAVSLTPEDDSDLCSRLYTLGASYRIRYRHLNDPDSLDRSIECFKRSASLPMGHPHARFQSAFEWALLAPERSSSEALDAFQTAIDITPHLIRLGDHVTQRYERVRLINELATRAAATAIAQEQYDRALEWLEQGRSVVWNQTLQLQTPFNELSKANPKLADKLRRVADELHHASSRSKDEFSQSNDGHLPEQATQKHHRLAEQYEELLSEARSIQGFEGFLRPKKASDLLRAARRGPVVLVNVDKSRSDALLILPGATEVQCVPLPKLRHSDIAAAREKLDESLHHQGLRERDGTRRPDREWTERRKKPESEVDPFEGVLRTLWFAVTKPILKSLGYLKRPPTIDSMPHVTWCTTGPLTFLPLHASGLYDQGKSRIFNFVISSYTPTLSALLTVPTRPPTTHTKVLAIGQAATKGHAPLPGTKSELASIQKYVHPPNQYDQIVDSKATTAAGLDAMETSHWVHLACHATQDVQDPTQSGFALHDGMLSLSAIMQKSFGNKGLAFLSACQTATGDKNRPDESVHLASGMLFAGYPSVIATMWSVKDQDAPVIANRVYEQLLKGGRMDHRDSASALHVATKELREQVEEKEFGRWVPYIHIGV</sequence>
<feature type="compositionally biased region" description="Basic and acidic residues" evidence="4">
    <location>
        <begin position="1106"/>
        <end position="1118"/>
    </location>
</feature>
<dbReference type="SMART" id="SM00028">
    <property type="entry name" value="TPR"/>
    <property type="match status" value="7"/>
</dbReference>
<dbReference type="InterPro" id="IPR019734">
    <property type="entry name" value="TPR_rpt"/>
</dbReference>
<evidence type="ECO:0000256" key="2">
    <source>
        <dbReference type="ARBA" id="ARBA00022803"/>
    </source>
</evidence>
<dbReference type="EMBL" id="SSOP01000325">
    <property type="protein sequence ID" value="KAB5589055.1"/>
    <property type="molecule type" value="Genomic_DNA"/>
</dbReference>
<organism evidence="6 7">
    <name type="scientific">Ceratobasidium theobromae</name>
    <dbReference type="NCBI Taxonomy" id="1582974"/>
    <lineage>
        <taxon>Eukaryota</taxon>
        <taxon>Fungi</taxon>
        <taxon>Dikarya</taxon>
        <taxon>Basidiomycota</taxon>
        <taxon>Agaricomycotina</taxon>
        <taxon>Agaricomycetes</taxon>
        <taxon>Cantharellales</taxon>
        <taxon>Ceratobasidiaceae</taxon>
        <taxon>Ceratobasidium</taxon>
    </lineage>
</organism>
<dbReference type="Pfam" id="PF12770">
    <property type="entry name" value="CHAT"/>
    <property type="match status" value="1"/>
</dbReference>
<dbReference type="OrthoDB" id="9991317at2759"/>
<dbReference type="SUPFAM" id="SSF48452">
    <property type="entry name" value="TPR-like"/>
    <property type="match status" value="1"/>
</dbReference>
<proteinExistence type="predicted"/>
<feature type="region of interest" description="Disordered" evidence="4">
    <location>
        <begin position="1"/>
        <end position="23"/>
    </location>
</feature>
<feature type="repeat" description="TPR" evidence="3">
    <location>
        <begin position="459"/>
        <end position="492"/>
    </location>
</feature>
<dbReference type="SUPFAM" id="SSF81901">
    <property type="entry name" value="HCP-like"/>
    <property type="match status" value="3"/>
</dbReference>
<evidence type="ECO:0000259" key="5">
    <source>
        <dbReference type="Pfam" id="PF12770"/>
    </source>
</evidence>
<dbReference type="InterPro" id="IPR011990">
    <property type="entry name" value="TPR-like_helical_dom_sf"/>
</dbReference>
<dbReference type="Gene3D" id="1.25.40.10">
    <property type="entry name" value="Tetratricopeptide repeat domain"/>
    <property type="match status" value="4"/>
</dbReference>
<feature type="region of interest" description="Disordered" evidence="4">
    <location>
        <begin position="1106"/>
        <end position="1135"/>
    </location>
</feature>
<dbReference type="InterPro" id="IPR051685">
    <property type="entry name" value="Ycf3/AcsC/BcsC/TPR_MFPF"/>
</dbReference>
<dbReference type="PROSITE" id="PS50005">
    <property type="entry name" value="TPR"/>
    <property type="match status" value="1"/>
</dbReference>
<reference evidence="6 7" key="1">
    <citation type="journal article" date="2019" name="Fungal Biol. Biotechnol.">
        <title>Draft genome sequence of fastidious pathogen Ceratobasidium theobromae, which causes vascular-streak dieback in Theobroma cacao.</title>
        <authorList>
            <person name="Ali S.S."/>
            <person name="Asman A."/>
            <person name="Shao J."/>
            <person name="Firmansyah A.P."/>
            <person name="Susilo A.W."/>
            <person name="Rosmana A."/>
            <person name="McMahon P."/>
            <person name="Junaid M."/>
            <person name="Guest D."/>
            <person name="Kheng T.Y."/>
            <person name="Meinhardt L.W."/>
            <person name="Bailey B.A."/>
        </authorList>
    </citation>
    <scope>NUCLEOTIDE SEQUENCE [LARGE SCALE GENOMIC DNA]</scope>
    <source>
        <strain evidence="6 7">CT2</strain>
    </source>
</reference>
<keyword evidence="7" id="KW-1185">Reference proteome</keyword>
<dbReference type="InterPro" id="IPR024983">
    <property type="entry name" value="CHAT_dom"/>
</dbReference>
<gene>
    <name evidence="6" type="ORF">CTheo_7507</name>
</gene>